<dbReference type="AlphaFoldDB" id="A0AAJ2NKR1"/>
<keyword evidence="7 8" id="KW-0472">Membrane</keyword>
<evidence type="ECO:0000256" key="8">
    <source>
        <dbReference type="SAM" id="Phobius"/>
    </source>
</evidence>
<feature type="transmembrane region" description="Helical" evidence="8">
    <location>
        <begin position="36"/>
        <end position="53"/>
    </location>
</feature>
<feature type="transmembrane region" description="Helical" evidence="8">
    <location>
        <begin position="59"/>
        <end position="81"/>
    </location>
</feature>
<dbReference type="InterPro" id="IPR003689">
    <property type="entry name" value="ZIP"/>
</dbReference>
<feature type="transmembrane region" description="Helical" evidence="8">
    <location>
        <begin position="164"/>
        <end position="186"/>
    </location>
</feature>
<keyword evidence="3" id="KW-1003">Cell membrane</keyword>
<feature type="transmembrane region" description="Helical" evidence="8">
    <location>
        <begin position="192"/>
        <end position="212"/>
    </location>
</feature>
<dbReference type="Proteomes" id="UP001285636">
    <property type="component" value="Unassembled WGS sequence"/>
</dbReference>
<dbReference type="PANTHER" id="PTHR11040">
    <property type="entry name" value="ZINC/IRON TRANSPORTER"/>
    <property type="match status" value="1"/>
</dbReference>
<keyword evidence="4 8" id="KW-0812">Transmembrane</keyword>
<dbReference type="PANTHER" id="PTHR11040:SF211">
    <property type="entry name" value="ZINC TRANSPORTER ZIP11"/>
    <property type="match status" value="1"/>
</dbReference>
<feature type="transmembrane region" description="Helical" evidence="8">
    <location>
        <begin position="224"/>
        <end position="243"/>
    </location>
</feature>
<evidence type="ECO:0000313" key="10">
    <source>
        <dbReference type="Proteomes" id="UP001285636"/>
    </source>
</evidence>
<feature type="transmembrane region" description="Helical" evidence="8">
    <location>
        <begin position="6"/>
        <end position="24"/>
    </location>
</feature>
<accession>A0AAJ2NKR1</accession>
<dbReference type="Pfam" id="PF02535">
    <property type="entry name" value="Zip"/>
    <property type="match status" value="1"/>
</dbReference>
<dbReference type="GO" id="GO:0005385">
    <property type="term" value="F:zinc ion transmembrane transporter activity"/>
    <property type="evidence" value="ECO:0007669"/>
    <property type="project" value="TreeGrafter"/>
</dbReference>
<dbReference type="GO" id="GO:0005886">
    <property type="term" value="C:plasma membrane"/>
    <property type="evidence" value="ECO:0007669"/>
    <property type="project" value="UniProtKB-SubCell"/>
</dbReference>
<dbReference type="EMBL" id="JAWJAY010000001">
    <property type="protein sequence ID" value="MDV2884571.1"/>
    <property type="molecule type" value="Genomic_DNA"/>
</dbReference>
<evidence type="ECO:0000256" key="4">
    <source>
        <dbReference type="ARBA" id="ARBA00022692"/>
    </source>
</evidence>
<evidence type="ECO:0000256" key="7">
    <source>
        <dbReference type="ARBA" id="ARBA00023136"/>
    </source>
</evidence>
<sequence>MESLLIGSLLASLATGAGAIPILFFRDLNHRKRDILLAFAAGIMVAAATFELIPEAMEYSSSVWTVVIGVLLGTVALMILEKNVPHIDLEHKAQRIEIDRKAMLVISAIILHNLPEGLAVGVSYASDNEALGPLIALAVGLQNAPEGLLVALYLVNQKISRIKAFLIATATGLVEVVTAIIGYLLASRVEFLLPYGLAFAAGAMLFIVYKELIPESHGDGNETVATYAFIFGLLSMLVLVFYFG</sequence>
<reference evidence="9" key="1">
    <citation type="submission" date="2023-10" db="EMBL/GenBank/DDBJ databases">
        <title>Screening of Alkalihalophilus pseudofirmusBZ-TG-HK211 and Its Alleviation of Salt Stress on Rapeseed Growth.</title>
        <authorList>
            <person name="Zhao B."/>
            <person name="Guo T."/>
        </authorList>
    </citation>
    <scope>NUCLEOTIDE SEQUENCE</scope>
    <source>
        <strain evidence="9">BZ-TG-HK211</strain>
    </source>
</reference>
<comment type="caution">
    <text evidence="9">The sequence shown here is derived from an EMBL/GenBank/DDBJ whole genome shotgun (WGS) entry which is preliminary data.</text>
</comment>
<comment type="similarity">
    <text evidence="2">Belongs to the ZIP transporter (TC 2.A.5) family.</text>
</comment>
<evidence type="ECO:0000256" key="3">
    <source>
        <dbReference type="ARBA" id="ARBA00022475"/>
    </source>
</evidence>
<evidence type="ECO:0000313" key="9">
    <source>
        <dbReference type="EMBL" id="MDV2884571.1"/>
    </source>
</evidence>
<evidence type="ECO:0000256" key="2">
    <source>
        <dbReference type="ARBA" id="ARBA00006939"/>
    </source>
</evidence>
<feature type="transmembrane region" description="Helical" evidence="8">
    <location>
        <begin position="102"/>
        <end position="125"/>
    </location>
</feature>
<comment type="subcellular location">
    <subcellularLocation>
        <location evidence="1">Cell membrane</location>
        <topology evidence="1">Multi-pass membrane protein</topology>
    </subcellularLocation>
</comment>
<gene>
    <name evidence="9" type="ORF">RYX45_05230</name>
</gene>
<proteinExistence type="inferred from homology"/>
<evidence type="ECO:0000256" key="1">
    <source>
        <dbReference type="ARBA" id="ARBA00004651"/>
    </source>
</evidence>
<evidence type="ECO:0000256" key="6">
    <source>
        <dbReference type="ARBA" id="ARBA00022989"/>
    </source>
</evidence>
<keyword evidence="5" id="KW-0862">Zinc</keyword>
<organism evidence="9 10">
    <name type="scientific">Alkalihalophilus pseudofirmus</name>
    <name type="common">Bacillus pseudofirmus</name>
    <dbReference type="NCBI Taxonomy" id="79885"/>
    <lineage>
        <taxon>Bacteria</taxon>
        <taxon>Bacillati</taxon>
        <taxon>Bacillota</taxon>
        <taxon>Bacilli</taxon>
        <taxon>Bacillales</taxon>
        <taxon>Bacillaceae</taxon>
        <taxon>Alkalihalophilus</taxon>
    </lineage>
</organism>
<dbReference type="RefSeq" id="WP_075682380.1">
    <property type="nucleotide sequence ID" value="NZ_CP144224.1"/>
</dbReference>
<protein>
    <submittedName>
        <fullName evidence="9">ZIP family metal transporter</fullName>
    </submittedName>
</protein>
<keyword evidence="6 8" id="KW-1133">Transmembrane helix</keyword>
<name>A0AAJ2NKR1_ALKPS</name>
<evidence type="ECO:0000256" key="5">
    <source>
        <dbReference type="ARBA" id="ARBA00022833"/>
    </source>
</evidence>